<evidence type="ECO:0000313" key="3">
    <source>
        <dbReference type="Proteomes" id="UP000198575"/>
    </source>
</evidence>
<sequence length="172" mass="18453">MARVPRIDSPCPLSRAQQLRIDGHCGRCNKHVHALDSLDERQRRALFAAARGPLCVSYRVPAYRNPAMAVAMAAMISVGTAAAGQDCDEAAPALQSVQPAAQEPLIHLQDQTNDVPYDTIIVGGISSAEDAQWIDDGSLPDLPMISETEDGQSIAAADAADSNSAQRHRKRR</sequence>
<dbReference type="STRING" id="578942.SAMN05216289_101260"/>
<name>A0A1I4VA83_9GAMM</name>
<protein>
    <submittedName>
        <fullName evidence="2">Uncharacterized protein</fullName>
    </submittedName>
</protein>
<feature type="compositionally biased region" description="Low complexity" evidence="1">
    <location>
        <begin position="155"/>
        <end position="165"/>
    </location>
</feature>
<proteinExistence type="predicted"/>
<dbReference type="Proteomes" id="UP000198575">
    <property type="component" value="Unassembled WGS sequence"/>
</dbReference>
<keyword evidence="3" id="KW-1185">Reference proteome</keyword>
<accession>A0A1I4VA83</accession>
<dbReference type="AlphaFoldDB" id="A0A1I4VA83"/>
<dbReference type="RefSeq" id="WP_092404096.1">
    <property type="nucleotide sequence ID" value="NZ_FOVF01000001.1"/>
</dbReference>
<dbReference type="EMBL" id="FOVF01000001">
    <property type="protein sequence ID" value="SFM98074.1"/>
    <property type="molecule type" value="Genomic_DNA"/>
</dbReference>
<evidence type="ECO:0000313" key="2">
    <source>
        <dbReference type="EMBL" id="SFM98074.1"/>
    </source>
</evidence>
<reference evidence="2 3" key="1">
    <citation type="submission" date="2016-10" db="EMBL/GenBank/DDBJ databases">
        <authorList>
            <person name="de Groot N.N."/>
        </authorList>
    </citation>
    <scope>NUCLEOTIDE SEQUENCE [LARGE SCALE GENOMIC DNA]</scope>
    <source>
        <strain evidence="2 3">CGMCC 1.7659</strain>
    </source>
</reference>
<feature type="region of interest" description="Disordered" evidence="1">
    <location>
        <begin position="136"/>
        <end position="172"/>
    </location>
</feature>
<dbReference type="OrthoDB" id="7581562at2"/>
<gene>
    <name evidence="2" type="ORF">SAMN05216289_101260</name>
</gene>
<organism evidence="2 3">
    <name type="scientific">Dokdonella immobilis</name>
    <dbReference type="NCBI Taxonomy" id="578942"/>
    <lineage>
        <taxon>Bacteria</taxon>
        <taxon>Pseudomonadati</taxon>
        <taxon>Pseudomonadota</taxon>
        <taxon>Gammaproteobacteria</taxon>
        <taxon>Lysobacterales</taxon>
        <taxon>Rhodanobacteraceae</taxon>
        <taxon>Dokdonella</taxon>
    </lineage>
</organism>
<evidence type="ECO:0000256" key="1">
    <source>
        <dbReference type="SAM" id="MobiDB-lite"/>
    </source>
</evidence>